<dbReference type="AlphaFoldDB" id="A0A0C7N7H2"/>
<sequence length="665" mass="74922">MSEARTVLVALKESGAAVFAQSLKPDSLIPSVARAIEVNESEDENERKKRFHTPRLVSKGAHFAYTVPERRPHYKPILTSQKALDELNLKMDKELMDLVNGAKAFIDDQKGIFPYSMAYAGFQFGQFAGQLGDGRVVNIFDLPDKNGVTQTLQLKGAGLTPFSRFADGKAVIRSSIREFIVSEALHHIGIPSTRALQLTSLPETQAVRSINEPCAIYCRFAPSWIRLGNFDLCRYRQDHQSLVELSDFCIREVFKNGQDFPKSVSPEAFKHDFFPDKDEEDSSTNKSALPNIEDATKYELFFRHVVNLNAESVAYWQSYGFLNGVLNTDNTSILGLAMDFGPFSFLDKFQPQYTPNHDDVERRYSFANQPTAVWWNLTKFAQALTTLIGAGPKHIDNIVDKGIDALTDEVQEDIVGRANSVILSAGNEYKFRFTVNYARIMSERLGIDLGIPRHITDENLSKVADKASEFNKIILEPLLQLLYVSQVDYNNFFVKLQGYQGSLKIKDGEGFETIDPELLGIFFNERQVSKLRKHAAGAPDADSGETRILVESIETLQTWIHDFTALASPDSNSRYLVAKKVNPLFTPRAFIFEQVIESLAVKQKDKLDDPVSSIDVSYLQKLYNMSVNPYDSEKWDDTLRPEVVSSWTTHGDDDAKFMKQLSCSS</sequence>
<dbReference type="Proteomes" id="UP000054304">
    <property type="component" value="Unassembled WGS sequence"/>
</dbReference>
<keyword evidence="5" id="KW-0479">Metal-binding</keyword>
<proteinExistence type="inferred from homology"/>
<evidence type="ECO:0000256" key="5">
    <source>
        <dbReference type="ARBA" id="ARBA00022723"/>
    </source>
</evidence>
<dbReference type="GO" id="GO:0070733">
    <property type="term" value="F:AMPylase activity"/>
    <property type="evidence" value="ECO:0007669"/>
    <property type="project" value="EnsemblFungi"/>
</dbReference>
<protein>
    <recommendedName>
        <fullName evidence="9">Selenoprotein O</fullName>
    </recommendedName>
</protein>
<dbReference type="OrthoDB" id="10254721at2759"/>
<evidence type="ECO:0000256" key="1">
    <source>
        <dbReference type="ARBA" id="ARBA00001946"/>
    </source>
</evidence>
<comment type="cofactor">
    <cofactor evidence="1">
        <name>Mg(2+)</name>
        <dbReference type="ChEBI" id="CHEBI:18420"/>
    </cofactor>
</comment>
<keyword evidence="8" id="KW-0460">Magnesium</keyword>
<keyword evidence="4" id="KW-0548">Nucleotidyltransferase</keyword>
<reference evidence="10 11" key="1">
    <citation type="submission" date="2014-12" db="EMBL/GenBank/DDBJ databases">
        <authorList>
            <person name="Neuveglise Cecile"/>
        </authorList>
    </citation>
    <scope>NUCLEOTIDE SEQUENCE [LARGE SCALE GENOMIC DNA]</scope>
    <source>
        <strain evidence="10 11">CBS 12615</strain>
    </source>
</reference>
<evidence type="ECO:0000313" key="10">
    <source>
        <dbReference type="EMBL" id="CEP62482.1"/>
    </source>
</evidence>
<dbReference type="RefSeq" id="XP_022628708.1">
    <property type="nucleotide sequence ID" value="XM_022772378.1"/>
</dbReference>
<evidence type="ECO:0000256" key="4">
    <source>
        <dbReference type="ARBA" id="ARBA00022695"/>
    </source>
</evidence>
<evidence type="ECO:0000256" key="8">
    <source>
        <dbReference type="ARBA" id="ARBA00022842"/>
    </source>
</evidence>
<dbReference type="HOGENOM" id="CLU_010245_2_1_1"/>
<evidence type="ECO:0000256" key="9">
    <source>
        <dbReference type="ARBA" id="ARBA00031547"/>
    </source>
</evidence>
<dbReference type="GO" id="GO:0005524">
    <property type="term" value="F:ATP binding"/>
    <property type="evidence" value="ECO:0007669"/>
    <property type="project" value="UniProtKB-KW"/>
</dbReference>
<organism evidence="10 11">
    <name type="scientific">Lachancea lanzarotensis</name>
    <dbReference type="NCBI Taxonomy" id="1245769"/>
    <lineage>
        <taxon>Eukaryota</taxon>
        <taxon>Fungi</taxon>
        <taxon>Dikarya</taxon>
        <taxon>Ascomycota</taxon>
        <taxon>Saccharomycotina</taxon>
        <taxon>Saccharomycetes</taxon>
        <taxon>Saccharomycetales</taxon>
        <taxon>Saccharomycetaceae</taxon>
        <taxon>Lachancea</taxon>
    </lineage>
</organism>
<evidence type="ECO:0000256" key="2">
    <source>
        <dbReference type="ARBA" id="ARBA00009747"/>
    </source>
</evidence>
<dbReference type="PANTHER" id="PTHR32057">
    <property type="entry name" value="PROTEIN ADENYLYLTRANSFERASE SELO, MITOCHONDRIAL"/>
    <property type="match status" value="1"/>
</dbReference>
<dbReference type="GO" id="GO:0045454">
    <property type="term" value="P:cell redox homeostasis"/>
    <property type="evidence" value="ECO:0007669"/>
    <property type="project" value="EnsemblFungi"/>
</dbReference>
<name>A0A0C7N7H2_9SACH</name>
<evidence type="ECO:0000256" key="3">
    <source>
        <dbReference type="ARBA" id="ARBA00022679"/>
    </source>
</evidence>
<keyword evidence="6" id="KW-0547">Nucleotide-binding</keyword>
<dbReference type="PANTHER" id="PTHR32057:SF14">
    <property type="entry name" value="PROTEIN ADENYLYLTRANSFERASE SELO, MITOCHONDRIAL"/>
    <property type="match status" value="1"/>
</dbReference>
<dbReference type="STRING" id="1245769.A0A0C7N7H2"/>
<accession>A0A0C7N7H2</accession>
<keyword evidence="11" id="KW-1185">Reference proteome</keyword>
<evidence type="ECO:0000256" key="7">
    <source>
        <dbReference type="ARBA" id="ARBA00022840"/>
    </source>
</evidence>
<dbReference type="GO" id="GO:0005739">
    <property type="term" value="C:mitochondrion"/>
    <property type="evidence" value="ECO:0007669"/>
    <property type="project" value="EnsemblFungi"/>
</dbReference>
<keyword evidence="7" id="KW-0067">ATP-binding</keyword>
<comment type="similarity">
    <text evidence="2">Belongs to the SELO family.</text>
</comment>
<dbReference type="GO" id="GO:0046872">
    <property type="term" value="F:metal ion binding"/>
    <property type="evidence" value="ECO:0007669"/>
    <property type="project" value="UniProtKB-KW"/>
</dbReference>
<evidence type="ECO:0000313" key="11">
    <source>
        <dbReference type="Proteomes" id="UP000054304"/>
    </source>
</evidence>
<dbReference type="HAMAP" id="MF_00692">
    <property type="entry name" value="SelO"/>
    <property type="match status" value="1"/>
</dbReference>
<evidence type="ECO:0000256" key="6">
    <source>
        <dbReference type="ARBA" id="ARBA00022741"/>
    </source>
</evidence>
<dbReference type="GeneID" id="34685952"/>
<gene>
    <name evidence="10" type="ORF">LALA0_S05e06634g</name>
</gene>
<dbReference type="InterPro" id="IPR003846">
    <property type="entry name" value="SelO"/>
</dbReference>
<dbReference type="Pfam" id="PF02696">
    <property type="entry name" value="SelO"/>
    <property type="match status" value="1"/>
</dbReference>
<dbReference type="EMBL" id="LN736364">
    <property type="protein sequence ID" value="CEP62482.1"/>
    <property type="molecule type" value="Genomic_DNA"/>
</dbReference>
<keyword evidence="3" id="KW-0808">Transferase</keyword>